<protein>
    <submittedName>
        <fullName evidence="1">Uncharacterized protein</fullName>
    </submittedName>
</protein>
<dbReference type="RefSeq" id="WP_161018554.1">
    <property type="nucleotide sequence ID" value="NZ_WWCP01000003.1"/>
</dbReference>
<dbReference type="Proteomes" id="UP000474565">
    <property type="component" value="Unassembled WGS sequence"/>
</dbReference>
<proteinExistence type="predicted"/>
<dbReference type="AlphaFoldDB" id="A0A6L8MFJ7"/>
<dbReference type="EMBL" id="WWCP01000003">
    <property type="protein sequence ID" value="MYM81284.1"/>
    <property type="molecule type" value="Genomic_DNA"/>
</dbReference>
<organism evidence="1 2">
    <name type="scientific">Duganella lactea</name>
    <dbReference type="NCBI Taxonomy" id="2692173"/>
    <lineage>
        <taxon>Bacteria</taxon>
        <taxon>Pseudomonadati</taxon>
        <taxon>Pseudomonadota</taxon>
        <taxon>Betaproteobacteria</taxon>
        <taxon>Burkholderiales</taxon>
        <taxon>Oxalobacteraceae</taxon>
        <taxon>Telluria group</taxon>
        <taxon>Duganella</taxon>
    </lineage>
</organism>
<gene>
    <name evidence="1" type="ORF">GTP44_04835</name>
</gene>
<comment type="caution">
    <text evidence="1">The sequence shown here is derived from an EMBL/GenBank/DDBJ whole genome shotgun (WGS) entry which is preliminary data.</text>
</comment>
<dbReference type="Pfam" id="PF15593">
    <property type="entry name" value="Imm42"/>
    <property type="match status" value="1"/>
</dbReference>
<reference evidence="1 2" key="1">
    <citation type="submission" date="2019-12" db="EMBL/GenBank/DDBJ databases">
        <title>Novel species isolated from a subtropical stream in China.</title>
        <authorList>
            <person name="Lu H."/>
        </authorList>
    </citation>
    <scope>NUCLEOTIDE SEQUENCE [LARGE SCALE GENOMIC DNA]</scope>
    <source>
        <strain evidence="1 2">FT50W</strain>
    </source>
</reference>
<sequence length="155" mass="18478">MLFGNKNKFAVECDVTLTTTRWVYGYFWFYLNGHRIGSEDDSSVDLNGCRNWIRDFVNEPCDRYEEHLYDLPKDVVFELLAGENAEVDGYRKYDNIYARFHISYLGMSSFDEWTILLVKNELGHERCVWRHRENEILEAYLEKDELENVLAGFHL</sequence>
<accession>A0A6L8MFJ7</accession>
<name>A0A6L8MFJ7_9BURK</name>
<evidence type="ECO:0000313" key="1">
    <source>
        <dbReference type="EMBL" id="MYM81284.1"/>
    </source>
</evidence>
<evidence type="ECO:0000313" key="2">
    <source>
        <dbReference type="Proteomes" id="UP000474565"/>
    </source>
</evidence>
<dbReference type="InterPro" id="IPR028958">
    <property type="entry name" value="Imm42"/>
</dbReference>